<comment type="function">
    <text evidence="12">Catalyzes the oxidation of L-aspartate to iminoaspartate.</text>
</comment>
<dbReference type="PANTHER" id="PTHR42716">
    <property type="entry name" value="L-ASPARTATE OXIDASE"/>
    <property type="match status" value="1"/>
</dbReference>
<evidence type="ECO:0000256" key="5">
    <source>
        <dbReference type="ARBA" id="ARBA00022630"/>
    </source>
</evidence>
<dbReference type="PIRSF" id="PIRSF000171">
    <property type="entry name" value="SDHA_APRA_LASPO"/>
    <property type="match status" value="1"/>
</dbReference>
<keyword evidence="8 12" id="KW-0560">Oxidoreductase</keyword>
<evidence type="ECO:0000256" key="7">
    <source>
        <dbReference type="ARBA" id="ARBA00022827"/>
    </source>
</evidence>
<feature type="active site" description="Proton acceptor" evidence="11">
    <location>
        <position position="288"/>
    </location>
</feature>
<evidence type="ECO:0000256" key="6">
    <source>
        <dbReference type="ARBA" id="ARBA00022642"/>
    </source>
</evidence>
<keyword evidence="7 12" id="KW-0274">FAD</keyword>
<dbReference type="UniPathway" id="UPA00253">
    <property type="reaction ID" value="UER00326"/>
</dbReference>
<dbReference type="PATRIC" id="fig|1156395.6.peg.761"/>
<dbReference type="AlphaFoldDB" id="A0A1B9F7D0"/>
<feature type="domain" description="FAD-dependent oxidoreductase 2 FAD-binding" evidence="13">
    <location>
        <begin position="6"/>
        <end position="390"/>
    </location>
</feature>
<comment type="catalytic activity">
    <reaction evidence="9">
        <text>L-aspartate + O2 = iminosuccinate + H2O2</text>
        <dbReference type="Rhea" id="RHEA:25876"/>
        <dbReference type="ChEBI" id="CHEBI:15379"/>
        <dbReference type="ChEBI" id="CHEBI:16240"/>
        <dbReference type="ChEBI" id="CHEBI:29991"/>
        <dbReference type="ChEBI" id="CHEBI:77875"/>
        <dbReference type="EC" id="1.4.3.16"/>
    </reaction>
    <physiologicalReaction direction="left-to-right" evidence="9">
        <dbReference type="Rhea" id="RHEA:25877"/>
    </physiologicalReaction>
</comment>
<comment type="subcellular location">
    <subcellularLocation>
        <location evidence="12">Cytoplasm</location>
    </subcellularLocation>
</comment>
<feature type="domain" description="Fumarate reductase/succinate dehydrogenase flavoprotein-like C-terminal" evidence="14">
    <location>
        <begin position="444"/>
        <end position="534"/>
    </location>
</feature>
<comment type="cofactor">
    <cofactor evidence="1 12">
        <name>FAD</name>
        <dbReference type="ChEBI" id="CHEBI:57692"/>
    </cofactor>
</comment>
<dbReference type="InterPro" id="IPR036188">
    <property type="entry name" value="FAD/NAD-bd_sf"/>
</dbReference>
<evidence type="ECO:0000256" key="10">
    <source>
        <dbReference type="NCBIfam" id="TIGR00551"/>
    </source>
</evidence>
<dbReference type="NCBIfam" id="NF006567">
    <property type="entry name" value="PRK09077.1"/>
    <property type="match status" value="1"/>
</dbReference>
<dbReference type="OrthoDB" id="9806724at2"/>
<dbReference type="InterPro" id="IPR005288">
    <property type="entry name" value="NadB"/>
</dbReference>
<dbReference type="EMBL" id="MAGO01000003">
    <property type="protein sequence ID" value="OCC15826.1"/>
    <property type="molecule type" value="Genomic_DNA"/>
</dbReference>
<protein>
    <recommendedName>
        <fullName evidence="4 10">L-aspartate oxidase</fullName>
        <ecNumber evidence="4 10">1.4.3.16</ecNumber>
    </recommendedName>
</protein>
<evidence type="ECO:0000313" key="16">
    <source>
        <dbReference type="Proteomes" id="UP000093080"/>
    </source>
</evidence>
<evidence type="ECO:0000259" key="14">
    <source>
        <dbReference type="Pfam" id="PF02910"/>
    </source>
</evidence>
<dbReference type="SUPFAM" id="SSF56425">
    <property type="entry name" value="Succinate dehydrogenase/fumarate reductase flavoprotein, catalytic domain"/>
    <property type="match status" value="1"/>
</dbReference>
<dbReference type="PRINTS" id="PR00368">
    <property type="entry name" value="FADPNR"/>
</dbReference>
<evidence type="ECO:0000256" key="12">
    <source>
        <dbReference type="RuleBase" id="RU362049"/>
    </source>
</evidence>
<dbReference type="InterPro" id="IPR037099">
    <property type="entry name" value="Fum_R/Succ_DH_flav-like_C_sf"/>
</dbReference>
<evidence type="ECO:0000256" key="4">
    <source>
        <dbReference type="ARBA" id="ARBA00012173"/>
    </source>
</evidence>
<evidence type="ECO:0000259" key="13">
    <source>
        <dbReference type="Pfam" id="PF00890"/>
    </source>
</evidence>
<dbReference type="FunFam" id="3.90.700.10:FF:000002">
    <property type="entry name" value="L-aspartate oxidase"/>
    <property type="match status" value="1"/>
</dbReference>
<organism evidence="15 16">
    <name type="scientific">Dissulfuribacter thermophilus</name>
    <dbReference type="NCBI Taxonomy" id="1156395"/>
    <lineage>
        <taxon>Bacteria</taxon>
        <taxon>Pseudomonadati</taxon>
        <taxon>Thermodesulfobacteriota</taxon>
        <taxon>Dissulfuribacteria</taxon>
        <taxon>Dissulfuribacterales</taxon>
        <taxon>Dissulfuribacteraceae</taxon>
        <taxon>Dissulfuribacter</taxon>
    </lineage>
</organism>
<dbReference type="SUPFAM" id="SSF51905">
    <property type="entry name" value="FAD/NAD(P)-binding domain"/>
    <property type="match status" value="1"/>
</dbReference>
<dbReference type="GO" id="GO:0008734">
    <property type="term" value="F:L-aspartate oxidase activity"/>
    <property type="evidence" value="ECO:0007669"/>
    <property type="project" value="UniProtKB-UniRule"/>
</dbReference>
<dbReference type="Gene3D" id="3.50.50.60">
    <property type="entry name" value="FAD/NAD(P)-binding domain"/>
    <property type="match status" value="1"/>
</dbReference>
<comment type="similarity">
    <text evidence="3 12">Belongs to the FAD-dependent oxidoreductase 2 family. NadB subfamily.</text>
</comment>
<dbReference type="Pfam" id="PF00890">
    <property type="entry name" value="FAD_binding_2"/>
    <property type="match status" value="1"/>
</dbReference>
<keyword evidence="5 12" id="KW-0285">Flavoprotein</keyword>
<evidence type="ECO:0000256" key="1">
    <source>
        <dbReference type="ARBA" id="ARBA00001974"/>
    </source>
</evidence>
<comment type="caution">
    <text evidence="15">The sequence shown here is derived from an EMBL/GenBank/DDBJ whole genome shotgun (WGS) entry which is preliminary data.</text>
</comment>
<dbReference type="InterPro" id="IPR027477">
    <property type="entry name" value="Succ_DH/fumarate_Rdtase_cat_sf"/>
</dbReference>
<dbReference type="InterPro" id="IPR003953">
    <property type="entry name" value="FAD-dep_OxRdtase_2_FAD-bd"/>
</dbReference>
<evidence type="ECO:0000313" key="15">
    <source>
        <dbReference type="EMBL" id="OCC15826.1"/>
    </source>
</evidence>
<comment type="pathway">
    <text evidence="2 12">Cofactor biosynthesis; NAD(+) biosynthesis; iminoaspartate from L-aspartate (oxidase route): step 1/1.</text>
</comment>
<dbReference type="Gene3D" id="1.20.58.100">
    <property type="entry name" value="Fumarate reductase/succinate dehydrogenase flavoprotein-like, C-terminal domain"/>
    <property type="match status" value="1"/>
</dbReference>
<dbReference type="Pfam" id="PF02910">
    <property type="entry name" value="Succ_DH_flav_C"/>
    <property type="match status" value="1"/>
</dbReference>
<dbReference type="FunFam" id="1.20.58.100:FF:000002">
    <property type="entry name" value="L-aspartate oxidase"/>
    <property type="match status" value="1"/>
</dbReference>
<dbReference type="EC" id="1.4.3.16" evidence="4 10"/>
<dbReference type="InterPro" id="IPR015939">
    <property type="entry name" value="Fum_Rdtase/Succ_DH_flav-like_C"/>
</dbReference>
<reference evidence="15 16" key="1">
    <citation type="submission" date="2016-06" db="EMBL/GenBank/DDBJ databases">
        <title>Respiratory ammonification of nitrate coupled to the oxidation of elemental sulfur in deep-sea autotrophic thermophilic bacteria.</title>
        <authorList>
            <person name="Slobodkina G.B."/>
            <person name="Mardanov A.V."/>
            <person name="Ravin N.V."/>
            <person name="Frolova A.A."/>
            <person name="Viryasiv M.B."/>
            <person name="Chernyh N.A."/>
            <person name="Bonch-Osmolovskaya E.A."/>
            <person name="Slobodkin A.I."/>
        </authorList>
    </citation>
    <scope>NUCLEOTIDE SEQUENCE [LARGE SCALE GENOMIC DNA]</scope>
    <source>
        <strain evidence="15 16">S69</strain>
    </source>
</reference>
<evidence type="ECO:0000256" key="9">
    <source>
        <dbReference type="ARBA" id="ARBA00048305"/>
    </source>
</evidence>
<dbReference type="NCBIfam" id="TIGR00551">
    <property type="entry name" value="nadB"/>
    <property type="match status" value="1"/>
</dbReference>
<keyword evidence="6 12" id="KW-0662">Pyridine nucleotide biosynthesis</keyword>
<sequence length="539" mass="60203">MRIETDFLIIGSGIAGLSLALKLSSLGKVIIVTKKSKEDTATTLAQGGIACVASPDDSHELHIRDTLKAGDGLCHEDVVELIVKGALERIRELEELGVPFQRESDGNLSLHREGGHSKRRILHCKDYTGREIQKVLGQRVLEKKNIQILEDNIAVDLITEGKILGRTRERTERDRCLGCYILDSQTGAIHTVLSRFTILATGGAGKVYLYTSNPDVATGDGIAIAWRAGARVANLEFVQFHPTCLYHPKAKNFLISEALRGEGARLINSSGRRFMEDYAPNSLELSSRDIVARAIDSELKKTGDDCVYLDISHKPSSFIKERFPTIYSTCLRYGIDITKEPIPVVPAAHYMCGGVVTDHYGRTDIIGLYAVGETACTGLHGANRLASNSLLEGVVMAHQAFSMIAKEKDEIFSLRGPSPPDWDTGGAVDLKEGVLISYNWDVIRRLMWNYVGIVRNEKRLGLAKKRLNPILEEIDQHYWDYILTRDFVELRNLAHVADLIIDAAIMRKESRGGHYNEDFPVKDDWNWRRDTVLQRKSYC</sequence>
<dbReference type="Proteomes" id="UP000093080">
    <property type="component" value="Unassembled WGS sequence"/>
</dbReference>
<dbReference type="SUPFAM" id="SSF46977">
    <property type="entry name" value="Succinate dehydrogenase/fumarate reductase flavoprotein C-terminal domain"/>
    <property type="match status" value="1"/>
</dbReference>
<accession>A0A1B9F7D0</accession>
<name>A0A1B9F7D0_9BACT</name>
<gene>
    <name evidence="15" type="ORF">DBT_0751</name>
</gene>
<evidence type="ECO:0000256" key="11">
    <source>
        <dbReference type="PIRSR" id="PIRSR000171-1"/>
    </source>
</evidence>
<dbReference type="STRING" id="1156395.DBT_0751"/>
<evidence type="ECO:0000256" key="2">
    <source>
        <dbReference type="ARBA" id="ARBA00004950"/>
    </source>
</evidence>
<dbReference type="Gene3D" id="3.90.700.10">
    <property type="entry name" value="Succinate dehydrogenase/fumarate reductase flavoprotein, catalytic domain"/>
    <property type="match status" value="1"/>
</dbReference>
<evidence type="ECO:0000256" key="8">
    <source>
        <dbReference type="ARBA" id="ARBA00023002"/>
    </source>
</evidence>
<dbReference type="GO" id="GO:0005737">
    <property type="term" value="C:cytoplasm"/>
    <property type="evidence" value="ECO:0007669"/>
    <property type="project" value="UniProtKB-SubCell"/>
</dbReference>
<keyword evidence="16" id="KW-1185">Reference proteome</keyword>
<dbReference type="GO" id="GO:0034628">
    <property type="term" value="P:'de novo' NAD+ biosynthetic process from L-aspartate"/>
    <property type="evidence" value="ECO:0007669"/>
    <property type="project" value="TreeGrafter"/>
</dbReference>
<proteinExistence type="inferred from homology"/>
<dbReference type="RefSeq" id="WP_067616499.1">
    <property type="nucleotide sequence ID" value="NZ_MAGO01000003.1"/>
</dbReference>
<dbReference type="PANTHER" id="PTHR42716:SF2">
    <property type="entry name" value="L-ASPARTATE OXIDASE, CHLOROPLASTIC"/>
    <property type="match status" value="1"/>
</dbReference>
<evidence type="ECO:0000256" key="3">
    <source>
        <dbReference type="ARBA" id="ARBA00008562"/>
    </source>
</evidence>